<dbReference type="Gene3D" id="3.30.565.60">
    <property type="match status" value="1"/>
</dbReference>
<protein>
    <submittedName>
        <fullName evidence="2">AAA family ATPase</fullName>
    </submittedName>
</protein>
<dbReference type="CDD" id="cd00090">
    <property type="entry name" value="HTH_ARSR"/>
    <property type="match status" value="1"/>
</dbReference>
<dbReference type="Gene3D" id="3.30.950.30">
    <property type="entry name" value="Schlafen, AAA domain"/>
    <property type="match status" value="1"/>
</dbReference>
<dbReference type="InterPro" id="IPR007421">
    <property type="entry name" value="Schlafen_AlbA_2_dom"/>
</dbReference>
<organism evidence="2 3">
    <name type="scientific">Lachnoanaerobaculum umeaense</name>
    <dbReference type="NCBI Taxonomy" id="617123"/>
    <lineage>
        <taxon>Bacteria</taxon>
        <taxon>Bacillati</taxon>
        <taxon>Bacillota</taxon>
        <taxon>Clostridia</taxon>
        <taxon>Lachnospirales</taxon>
        <taxon>Lachnospiraceae</taxon>
        <taxon>Lachnoanaerobaculum</taxon>
    </lineage>
</organism>
<dbReference type="Pfam" id="PF04326">
    <property type="entry name" value="SLFN_AlbA_2"/>
    <property type="match status" value="1"/>
</dbReference>
<dbReference type="Pfam" id="PF13749">
    <property type="entry name" value="HATPase_c_4"/>
    <property type="match status" value="1"/>
</dbReference>
<dbReference type="KEGG" id="lua:D4A81_01800"/>
<reference evidence="2 3" key="1">
    <citation type="submission" date="2018-09" db="EMBL/GenBank/DDBJ databases">
        <title>Genome sequencing of Lachnoanaerobaculum umeaense DSM 23576.</title>
        <authorList>
            <person name="Kook J.-K."/>
            <person name="Park S.-N."/>
            <person name="Lim Y.K."/>
        </authorList>
    </citation>
    <scope>NUCLEOTIDE SEQUENCE [LARGE SCALE GENOMIC DNA]</scope>
    <source>
        <strain evidence="3">DSM 23576 \ CCUG 58757</strain>
    </source>
</reference>
<dbReference type="InterPro" id="IPR038475">
    <property type="entry name" value="RecG_C_sf"/>
</dbReference>
<evidence type="ECO:0000313" key="2">
    <source>
        <dbReference type="EMBL" id="AYA98771.1"/>
    </source>
</evidence>
<gene>
    <name evidence="2" type="ORF">D4A81_01800</name>
</gene>
<dbReference type="EMBL" id="CP032364">
    <property type="protein sequence ID" value="AYA98771.1"/>
    <property type="molecule type" value="Genomic_DNA"/>
</dbReference>
<name>A0A385PXB8_9FIRM</name>
<dbReference type="OrthoDB" id="9807907at2"/>
<dbReference type="Proteomes" id="UP000265562">
    <property type="component" value="Chromosome"/>
</dbReference>
<dbReference type="RefSeq" id="WP_111523943.1">
    <property type="nucleotide sequence ID" value="NZ_CP032364.1"/>
</dbReference>
<dbReference type="AlphaFoldDB" id="A0A385PXB8"/>
<sequence>MFLEEITGDIKPESDKLECKEVLNREDVVGWLKSIAGFANASGGDFYIGVEDKTNKLIGFDRKAADNERNYFNNQVNEHLTPRPQMKISFLSYEMRGNERFIIKVSIEESNIKPVILKYKNIPAIFMRRDGFTNGATYEEIIDMSVRSKNTQYDILISDIKYNPENFSMLREFYKKYNNGKTLKDKALQSLGFFNEEDYLSNGAVLFQDDYKGNKTDVQCSVFSGSNRGSDRVVTINRFKGNVIASISYIIDFVNQRMNHSIIKLDEGRVDIDSYPARALFEGVINAIAHRDYYLDGTQIQVDMFKDRLEISSPGGFYRGDKFGKTYDLSKIISKRRNEVISGVLVLCNVMEAAGTGFDKIVEEYKSADEAHKPYIYSKSDHFTLVLPDLTYDRGIENNDVPNISFQPVPQGTELDKKVLSFCYHRAHKVSEIVEYLGISDSTYFRKKVLANLEKNGYLEKSKLSRAAFYKTNHSMVSIE</sequence>
<dbReference type="InterPro" id="IPR011991">
    <property type="entry name" value="ArsR-like_HTH"/>
</dbReference>
<evidence type="ECO:0000259" key="1">
    <source>
        <dbReference type="Pfam" id="PF04326"/>
    </source>
</evidence>
<keyword evidence="3" id="KW-1185">Reference proteome</keyword>
<dbReference type="PANTHER" id="PTHR30595:SF6">
    <property type="entry name" value="SCHLAFEN ALBA-2 DOMAIN-CONTAINING PROTEIN"/>
    <property type="match status" value="1"/>
</dbReference>
<dbReference type="PANTHER" id="PTHR30595">
    <property type="entry name" value="GLPR-RELATED TRANSCRIPTIONAL REPRESSOR"/>
    <property type="match status" value="1"/>
</dbReference>
<proteinExistence type="predicted"/>
<evidence type="ECO:0000313" key="3">
    <source>
        <dbReference type="Proteomes" id="UP000265562"/>
    </source>
</evidence>
<feature type="domain" description="Schlafen AlbA-2" evidence="1">
    <location>
        <begin position="13"/>
        <end position="131"/>
    </location>
</feature>
<dbReference type="InterPro" id="IPR038461">
    <property type="entry name" value="Schlafen_AlbA_2_dom_sf"/>
</dbReference>
<accession>A0A385PXB8</accession>